<evidence type="ECO:0000256" key="5">
    <source>
        <dbReference type="ARBA" id="ARBA00022692"/>
    </source>
</evidence>
<dbReference type="Proteomes" id="UP000186385">
    <property type="component" value="Unassembled WGS sequence"/>
</dbReference>
<name>A0A1N6WXT5_9BACI</name>
<dbReference type="EMBL" id="FTLX01000004">
    <property type="protein sequence ID" value="SIQ94902.1"/>
    <property type="molecule type" value="Genomic_DNA"/>
</dbReference>
<keyword evidence="5 9" id="KW-0812">Transmembrane</keyword>
<evidence type="ECO:0000313" key="11">
    <source>
        <dbReference type="EMBL" id="SIQ94902.1"/>
    </source>
</evidence>
<dbReference type="NCBIfam" id="TIGR00931">
    <property type="entry name" value="antiport_nhaC"/>
    <property type="match status" value="1"/>
</dbReference>
<evidence type="ECO:0000256" key="3">
    <source>
        <dbReference type="ARBA" id="ARBA00022449"/>
    </source>
</evidence>
<keyword evidence="3" id="KW-0050">Antiport</keyword>
<feature type="transmembrane region" description="Helical" evidence="9">
    <location>
        <begin position="313"/>
        <end position="333"/>
    </location>
</feature>
<dbReference type="GO" id="GO:0005886">
    <property type="term" value="C:plasma membrane"/>
    <property type="evidence" value="ECO:0007669"/>
    <property type="project" value="UniProtKB-SubCell"/>
</dbReference>
<dbReference type="AlphaFoldDB" id="A0A1N6WXT5"/>
<feature type="transmembrane region" description="Helical" evidence="9">
    <location>
        <begin position="12"/>
        <end position="34"/>
    </location>
</feature>
<evidence type="ECO:0000256" key="8">
    <source>
        <dbReference type="ARBA" id="ARBA00038435"/>
    </source>
</evidence>
<feature type="transmembrane region" description="Helical" evidence="9">
    <location>
        <begin position="421"/>
        <end position="453"/>
    </location>
</feature>
<feature type="transmembrane region" description="Helical" evidence="9">
    <location>
        <begin position="238"/>
        <end position="257"/>
    </location>
</feature>
<feature type="transmembrane region" description="Helical" evidence="9">
    <location>
        <begin position="78"/>
        <end position="105"/>
    </location>
</feature>
<dbReference type="InterPro" id="IPR052180">
    <property type="entry name" value="NhaC_Na-H+_Antiporter"/>
</dbReference>
<evidence type="ECO:0000256" key="7">
    <source>
        <dbReference type="ARBA" id="ARBA00023136"/>
    </source>
</evidence>
<feature type="transmembrane region" description="Helical" evidence="9">
    <location>
        <begin position="195"/>
        <end position="218"/>
    </location>
</feature>
<dbReference type="PANTHER" id="PTHR33451:SF3">
    <property type="entry name" value="MALATE-2H(+)_NA(+)-LACTATE ANTIPORTER"/>
    <property type="match status" value="1"/>
</dbReference>
<evidence type="ECO:0000256" key="2">
    <source>
        <dbReference type="ARBA" id="ARBA00022448"/>
    </source>
</evidence>
<evidence type="ECO:0000256" key="9">
    <source>
        <dbReference type="SAM" id="Phobius"/>
    </source>
</evidence>
<evidence type="ECO:0000256" key="6">
    <source>
        <dbReference type="ARBA" id="ARBA00022989"/>
    </source>
</evidence>
<protein>
    <submittedName>
        <fullName evidence="11">Malate + proton/lactate + sodium antiporter, NhaC family</fullName>
    </submittedName>
</protein>
<proteinExistence type="inferred from homology"/>
<keyword evidence="2" id="KW-0813">Transport</keyword>
<dbReference type="InterPro" id="IPR004770">
    <property type="entry name" value="Na/H_antiport_NhaC"/>
</dbReference>
<dbReference type="STRING" id="1017273.SAMN05443094_104310"/>
<dbReference type="Pfam" id="PF03553">
    <property type="entry name" value="Na_H_antiporter"/>
    <property type="match status" value="1"/>
</dbReference>
<evidence type="ECO:0000259" key="10">
    <source>
        <dbReference type="Pfam" id="PF03553"/>
    </source>
</evidence>
<dbReference type="RefSeq" id="WP_045851335.1">
    <property type="nucleotide sequence ID" value="NZ_FTLX01000004.1"/>
</dbReference>
<feature type="transmembrane region" description="Helical" evidence="9">
    <location>
        <begin position="40"/>
        <end position="57"/>
    </location>
</feature>
<gene>
    <name evidence="11" type="ORF">SAMN05443094_104310</name>
</gene>
<evidence type="ECO:0000256" key="4">
    <source>
        <dbReference type="ARBA" id="ARBA00022475"/>
    </source>
</evidence>
<feature type="transmembrane region" description="Helical" evidence="9">
    <location>
        <begin position="264"/>
        <end position="285"/>
    </location>
</feature>
<dbReference type="PANTHER" id="PTHR33451">
    <property type="entry name" value="MALATE-2H(+)/NA(+)-LACTATE ANTIPORTER"/>
    <property type="match status" value="1"/>
</dbReference>
<keyword evidence="4" id="KW-1003">Cell membrane</keyword>
<accession>A0A1N6WXT5</accession>
<keyword evidence="6 9" id="KW-1133">Transmembrane helix</keyword>
<dbReference type="InterPro" id="IPR018461">
    <property type="entry name" value="Na/H_Antiport_NhaC-like_C"/>
</dbReference>
<evidence type="ECO:0000256" key="1">
    <source>
        <dbReference type="ARBA" id="ARBA00004651"/>
    </source>
</evidence>
<organism evidence="11 12">
    <name type="scientific">Domibacillus enclensis</name>
    <dbReference type="NCBI Taxonomy" id="1017273"/>
    <lineage>
        <taxon>Bacteria</taxon>
        <taxon>Bacillati</taxon>
        <taxon>Bacillota</taxon>
        <taxon>Bacilli</taxon>
        <taxon>Bacillales</taxon>
        <taxon>Bacillaceae</taxon>
        <taxon>Domibacillus</taxon>
    </lineage>
</organism>
<keyword evidence="7 9" id="KW-0472">Membrane</keyword>
<feature type="transmembrane region" description="Helical" evidence="9">
    <location>
        <begin position="111"/>
        <end position="135"/>
    </location>
</feature>
<comment type="similarity">
    <text evidence="8">Belongs to the NhaC Na(+)/H(+) (TC 2.A.35) antiporter family.</text>
</comment>
<evidence type="ECO:0000313" key="12">
    <source>
        <dbReference type="Proteomes" id="UP000186385"/>
    </source>
</evidence>
<feature type="domain" description="Na+/H+ antiporter NhaC-like C-terminal" evidence="10">
    <location>
        <begin position="163"/>
        <end position="455"/>
    </location>
</feature>
<feature type="transmembrane region" description="Helical" evidence="9">
    <location>
        <begin position="354"/>
        <end position="380"/>
    </location>
</feature>
<sequence length="478" mass="51429">MTNTSTSTRLPYMWEIAIVLGLFLAIVFSFTAVFELPIQLALFISWFLVMVLGKRLGHRYDELQGAITKGINNGLEAVLILIAVGALIGTWIAGGVVPTLIFYGLEIIHPSIFLLATLVICSITSLATGTSWGTVGTAGIAMMAIGEGLDMPLPLVAGAVLSGAYFGDKLSPLSDSTILAASMAKVKVMDHVRAMLYLDVPAFIITAILFTGAGFLYSGRNTDMEKVEFLKAALHQEFDIQLWMLVPAAFVLVMLALKKPSLPTIAAGALFGAVWAALFQGMNFVDALETAYNGYVIDTGIDFMDTLLNRGGINGMLGSVAVIILGLGFGGLLEHLGILKVIVSSFERRLTSAGNVTLSTIIVAFLANVFGCAMYVSLILTPKIMAESYDKLQIDRRVLARNSEVGGTLTSGMVPWSDNGIFMAGILGVSTFAYVPFMWMSFVSIALAIIYGYTGKYIWYVRNGKDQTEPLKKVASER</sequence>
<reference evidence="11 12" key="1">
    <citation type="submission" date="2017-01" db="EMBL/GenBank/DDBJ databases">
        <authorList>
            <person name="Mah S.A."/>
            <person name="Swanson W.J."/>
            <person name="Moy G.W."/>
            <person name="Vacquier V.D."/>
        </authorList>
    </citation>
    <scope>NUCLEOTIDE SEQUENCE [LARGE SCALE GENOMIC DNA]</scope>
    <source>
        <strain evidence="11 12">NIO-1016</strain>
    </source>
</reference>
<dbReference type="GO" id="GO:0015297">
    <property type="term" value="F:antiporter activity"/>
    <property type="evidence" value="ECO:0007669"/>
    <property type="project" value="UniProtKB-KW"/>
</dbReference>
<comment type="subcellular location">
    <subcellularLocation>
        <location evidence="1">Cell membrane</location>
        <topology evidence="1">Multi-pass membrane protein</topology>
    </subcellularLocation>
</comment>